<dbReference type="AlphaFoldDB" id="A0A6P1Q1L8"/>
<keyword evidence="2" id="KW-1185">Reference proteome</keyword>
<name>A0A6P1Q1L8_9GAMM</name>
<evidence type="ECO:0000313" key="2">
    <source>
        <dbReference type="Proteomes" id="UP000464053"/>
    </source>
</evidence>
<dbReference type="KEGG" id="mint:C7M51_02776"/>
<dbReference type="RefSeq" id="WP_160622335.1">
    <property type="nucleotide sequence ID" value="NZ_CP028271.1"/>
</dbReference>
<reference evidence="1 2" key="1">
    <citation type="submission" date="2018-03" db="EMBL/GenBank/DDBJ databases">
        <title>Pantoea intestinalis SRCM103226 isolated form the mealworm.</title>
        <authorList>
            <person name="Jeong D.-Y."/>
            <person name="Kim J.W."/>
        </authorList>
    </citation>
    <scope>NUCLEOTIDE SEQUENCE [LARGE SCALE GENOMIC DNA]</scope>
    <source>
        <strain evidence="1 2">SRCM103226</strain>
    </source>
</reference>
<proteinExistence type="predicted"/>
<dbReference type="EMBL" id="CP028271">
    <property type="protein sequence ID" value="QHM72463.1"/>
    <property type="molecule type" value="Genomic_DNA"/>
</dbReference>
<gene>
    <name evidence="1" type="ORF">C7M51_02776</name>
</gene>
<accession>A0A6P1Q1L8</accession>
<evidence type="ECO:0000313" key="1">
    <source>
        <dbReference type="EMBL" id="QHM72463.1"/>
    </source>
</evidence>
<dbReference type="Proteomes" id="UP000464053">
    <property type="component" value="Chromosome"/>
</dbReference>
<sequence>MIQGSANINLRSMLFDSESAIAIQDTDHSNIIPAMRNQLWGLRTNNRAGCTGSDYEGIFDAWDKLLNENTQLWKESQGLPLMSSVIKFIDHSTKLQDKD</sequence>
<dbReference type="OrthoDB" id="8828485at2"/>
<protein>
    <submittedName>
        <fullName evidence="1">Uncharacterized protein</fullName>
    </submittedName>
</protein>
<organism evidence="1 2">
    <name type="scientific">Mixta intestinalis</name>
    <dbReference type="NCBI Taxonomy" id="1615494"/>
    <lineage>
        <taxon>Bacteria</taxon>
        <taxon>Pseudomonadati</taxon>
        <taxon>Pseudomonadota</taxon>
        <taxon>Gammaproteobacteria</taxon>
        <taxon>Enterobacterales</taxon>
        <taxon>Erwiniaceae</taxon>
        <taxon>Mixta</taxon>
    </lineage>
</organism>